<accession>A0A8S9KVT8</accession>
<dbReference type="SUPFAM" id="SSF53098">
    <property type="entry name" value="Ribonuclease H-like"/>
    <property type="match status" value="1"/>
</dbReference>
<dbReference type="InterPro" id="IPR002156">
    <property type="entry name" value="RNaseH_domain"/>
</dbReference>
<reference evidence="2" key="1">
    <citation type="submission" date="2019-12" db="EMBL/GenBank/DDBJ databases">
        <title>Genome sequencing and annotation of Brassica cretica.</title>
        <authorList>
            <person name="Studholme D.J."/>
            <person name="Sarris P.F."/>
        </authorList>
    </citation>
    <scope>NUCLEOTIDE SEQUENCE</scope>
    <source>
        <strain evidence="2">PFS-001/15</strain>
        <tissue evidence="2">Leaf</tissue>
    </source>
</reference>
<dbReference type="AlphaFoldDB" id="A0A8S9KVT8"/>
<gene>
    <name evidence="2" type="ORF">F2Q68_00007709</name>
</gene>
<evidence type="ECO:0000313" key="3">
    <source>
        <dbReference type="Proteomes" id="UP000712281"/>
    </source>
</evidence>
<dbReference type="GO" id="GO:0004523">
    <property type="term" value="F:RNA-DNA hybrid ribonuclease activity"/>
    <property type="evidence" value="ECO:0007669"/>
    <property type="project" value="InterPro"/>
</dbReference>
<feature type="domain" description="RNase H type-1" evidence="1">
    <location>
        <begin position="82"/>
        <end position="137"/>
    </location>
</feature>
<organism evidence="2 3">
    <name type="scientific">Brassica cretica</name>
    <name type="common">Mustard</name>
    <dbReference type="NCBI Taxonomy" id="69181"/>
    <lineage>
        <taxon>Eukaryota</taxon>
        <taxon>Viridiplantae</taxon>
        <taxon>Streptophyta</taxon>
        <taxon>Embryophyta</taxon>
        <taxon>Tracheophyta</taxon>
        <taxon>Spermatophyta</taxon>
        <taxon>Magnoliopsida</taxon>
        <taxon>eudicotyledons</taxon>
        <taxon>Gunneridae</taxon>
        <taxon>Pentapetalae</taxon>
        <taxon>rosids</taxon>
        <taxon>malvids</taxon>
        <taxon>Brassicales</taxon>
        <taxon>Brassicaceae</taxon>
        <taxon>Brassiceae</taxon>
        <taxon>Brassica</taxon>
    </lineage>
</organism>
<dbReference type="GO" id="GO:0003676">
    <property type="term" value="F:nucleic acid binding"/>
    <property type="evidence" value="ECO:0007669"/>
    <property type="project" value="InterPro"/>
</dbReference>
<protein>
    <recommendedName>
        <fullName evidence="1">RNase H type-1 domain-containing protein</fullName>
    </recommendedName>
</protein>
<sequence length="155" mass="17463">MRLARHKIRRLHSQAKNRFVFEGFYATPEDTLSSAIILAREWSNNCKPEPAVNKRSSRQIPEARSETMIVRSDAAWSSTSRKQDSALLIKCINLDSVFIELHSIVSDVLAFASEFQSVSFVWIPREKNMVADSLAKLVLNFVDDVVVADALNAPN</sequence>
<proteinExistence type="predicted"/>
<evidence type="ECO:0000259" key="1">
    <source>
        <dbReference type="Pfam" id="PF13456"/>
    </source>
</evidence>
<dbReference type="InterPro" id="IPR036397">
    <property type="entry name" value="RNaseH_sf"/>
</dbReference>
<dbReference type="Gene3D" id="3.30.420.10">
    <property type="entry name" value="Ribonuclease H-like superfamily/Ribonuclease H"/>
    <property type="match status" value="1"/>
</dbReference>
<name>A0A8S9KVT8_BRACR</name>
<dbReference type="EMBL" id="QGKW02000717">
    <property type="protein sequence ID" value="KAF2597791.1"/>
    <property type="molecule type" value="Genomic_DNA"/>
</dbReference>
<dbReference type="InterPro" id="IPR012337">
    <property type="entry name" value="RNaseH-like_sf"/>
</dbReference>
<evidence type="ECO:0000313" key="2">
    <source>
        <dbReference type="EMBL" id="KAF2597791.1"/>
    </source>
</evidence>
<dbReference type="Proteomes" id="UP000712281">
    <property type="component" value="Unassembled WGS sequence"/>
</dbReference>
<comment type="caution">
    <text evidence="2">The sequence shown here is derived from an EMBL/GenBank/DDBJ whole genome shotgun (WGS) entry which is preliminary data.</text>
</comment>
<dbReference type="InterPro" id="IPR044730">
    <property type="entry name" value="RNase_H-like_dom_plant"/>
</dbReference>
<dbReference type="CDD" id="cd06222">
    <property type="entry name" value="RNase_H_like"/>
    <property type="match status" value="1"/>
</dbReference>
<dbReference type="Pfam" id="PF13456">
    <property type="entry name" value="RVT_3"/>
    <property type="match status" value="1"/>
</dbReference>